<organism evidence="4 5">
    <name type="scientific">Halorientalis pallida</name>
    <dbReference type="NCBI Taxonomy" id="2479928"/>
    <lineage>
        <taxon>Archaea</taxon>
        <taxon>Methanobacteriati</taxon>
        <taxon>Methanobacteriota</taxon>
        <taxon>Stenosarchaea group</taxon>
        <taxon>Halobacteria</taxon>
        <taxon>Halobacteriales</taxon>
        <taxon>Haloarculaceae</taxon>
        <taxon>Halorientalis</taxon>
    </lineage>
</organism>
<protein>
    <submittedName>
        <fullName evidence="4">Non-canonical purine NTP pyrophosphatase</fullName>
    </submittedName>
</protein>
<evidence type="ECO:0000256" key="3">
    <source>
        <dbReference type="SAM" id="MobiDB-lite"/>
    </source>
</evidence>
<reference evidence="4 5" key="1">
    <citation type="submission" date="2019-01" db="EMBL/GenBank/DDBJ databases">
        <title>Halorientalis sp. F13-25 a new haloarchaeum isolated from hypersaline water.</title>
        <authorList>
            <person name="Ana D.-V."/>
            <person name="Cristina S.-P."/>
            <person name="Antonio V."/>
        </authorList>
    </citation>
    <scope>NUCLEOTIDE SEQUENCE [LARGE SCALE GENOMIC DNA]</scope>
    <source>
        <strain evidence="4 5">F13-25</strain>
    </source>
</reference>
<dbReference type="EMBL" id="RDFA01000002">
    <property type="protein sequence ID" value="RXK50075.1"/>
    <property type="molecule type" value="Genomic_DNA"/>
</dbReference>
<gene>
    <name evidence="4" type="ORF">EAF64_05780</name>
</gene>
<dbReference type="GO" id="GO:0047429">
    <property type="term" value="F:nucleoside triphosphate diphosphatase activity"/>
    <property type="evidence" value="ECO:0007669"/>
    <property type="project" value="InterPro"/>
</dbReference>
<dbReference type="PANTHER" id="PTHR11067">
    <property type="entry name" value="INOSINE TRIPHOSPHATE PYROPHOSPHATASE/HAM1 PROTEIN"/>
    <property type="match status" value="1"/>
</dbReference>
<dbReference type="Proteomes" id="UP000289691">
    <property type="component" value="Unassembled WGS sequence"/>
</dbReference>
<dbReference type="GO" id="GO:0005737">
    <property type="term" value="C:cytoplasm"/>
    <property type="evidence" value="ECO:0007669"/>
    <property type="project" value="TreeGrafter"/>
</dbReference>
<comment type="similarity">
    <text evidence="1">Belongs to the HAM1 NTPase family.</text>
</comment>
<dbReference type="AlphaFoldDB" id="A0A498L5X0"/>
<dbReference type="OrthoDB" id="372108at2157"/>
<dbReference type="SUPFAM" id="SSF52972">
    <property type="entry name" value="ITPase-like"/>
    <property type="match status" value="1"/>
</dbReference>
<sequence length="229" mass="25379">MLRFVTTNQGKVREAREYLGDDTVEQLDFDYTEIQADDLAAVAAHGAREAYRHTVVSETRRADGSAVDVGEPVLVDDAGLFVDAFDGFPGPYSSYVEDTVGVERVWRLTREEDDRTAAFRTVLAYCDGEGFDASPEPVEHERRGQDQGAEERAAATTDDQVAEGDLPVKIFEGYVPGEIVAPRGEGGFGYDPIFEHDGTTFAEMTPEEKNAVSHRGRALAKFGEWYRER</sequence>
<evidence type="ECO:0000256" key="2">
    <source>
        <dbReference type="ARBA" id="ARBA00022801"/>
    </source>
</evidence>
<accession>A0A498L5X0</accession>
<dbReference type="Gene3D" id="3.90.950.10">
    <property type="match status" value="1"/>
</dbReference>
<comment type="caution">
    <text evidence="4">The sequence shown here is derived from an EMBL/GenBank/DDBJ whole genome shotgun (WGS) entry which is preliminary data.</text>
</comment>
<feature type="compositionally biased region" description="Basic and acidic residues" evidence="3">
    <location>
        <begin position="137"/>
        <end position="153"/>
    </location>
</feature>
<dbReference type="GO" id="GO:0009143">
    <property type="term" value="P:nucleoside triphosphate catabolic process"/>
    <property type="evidence" value="ECO:0007669"/>
    <property type="project" value="InterPro"/>
</dbReference>
<keyword evidence="5" id="KW-1185">Reference proteome</keyword>
<dbReference type="CDD" id="cd00515">
    <property type="entry name" value="HAM1"/>
    <property type="match status" value="1"/>
</dbReference>
<name>A0A498L5X0_9EURY</name>
<feature type="region of interest" description="Disordered" evidence="3">
    <location>
        <begin position="130"/>
        <end position="159"/>
    </location>
</feature>
<dbReference type="InterPro" id="IPR002637">
    <property type="entry name" value="RdgB/HAM1"/>
</dbReference>
<evidence type="ECO:0000313" key="4">
    <source>
        <dbReference type="EMBL" id="RXK50075.1"/>
    </source>
</evidence>
<keyword evidence="2" id="KW-0378">Hydrolase</keyword>
<proteinExistence type="inferred from homology"/>
<dbReference type="Pfam" id="PF01725">
    <property type="entry name" value="Ham1p_like"/>
    <property type="match status" value="2"/>
</dbReference>
<dbReference type="InterPro" id="IPR029001">
    <property type="entry name" value="ITPase-like_fam"/>
</dbReference>
<dbReference type="PANTHER" id="PTHR11067:SF9">
    <property type="entry name" value="INOSINE TRIPHOSPHATE PYROPHOSPHATASE"/>
    <property type="match status" value="1"/>
</dbReference>
<dbReference type="RefSeq" id="WP_129068038.1">
    <property type="nucleotide sequence ID" value="NZ_RDFA01000002.1"/>
</dbReference>
<evidence type="ECO:0000313" key="5">
    <source>
        <dbReference type="Proteomes" id="UP000289691"/>
    </source>
</evidence>
<evidence type="ECO:0000256" key="1">
    <source>
        <dbReference type="ARBA" id="ARBA00008023"/>
    </source>
</evidence>